<dbReference type="AlphaFoldDB" id="G5IHI8"/>
<comment type="caution">
    <text evidence="2">The sequence shown here is derived from an EMBL/GenBank/DDBJ whole genome shotgun (WGS) entry which is preliminary data.</text>
</comment>
<dbReference type="InterPro" id="IPR046577">
    <property type="entry name" value="DUF6637"/>
</dbReference>
<dbReference type="PATRIC" id="fig|742737.3.peg.2966"/>
<reference evidence="2 3" key="1">
    <citation type="submission" date="2011-08" db="EMBL/GenBank/DDBJ databases">
        <title>The Genome Sequence of Clostridium hathewayi WAL-18680.</title>
        <authorList>
            <consortium name="The Broad Institute Genome Sequencing Platform"/>
            <person name="Earl A."/>
            <person name="Ward D."/>
            <person name="Feldgarden M."/>
            <person name="Gevers D."/>
            <person name="Finegold S.M."/>
            <person name="Summanen P.H."/>
            <person name="Molitoris D.R."/>
            <person name="Song M."/>
            <person name="Daigneault M."/>
            <person name="Allen-Vercoe E."/>
            <person name="Young S.K."/>
            <person name="Zeng Q."/>
            <person name="Gargeya S."/>
            <person name="Fitzgerald M."/>
            <person name="Haas B."/>
            <person name="Abouelleil A."/>
            <person name="Alvarado L."/>
            <person name="Arachchi H.M."/>
            <person name="Berlin A."/>
            <person name="Brown A."/>
            <person name="Chapman S.B."/>
            <person name="Chen Z."/>
            <person name="Dunbar C."/>
            <person name="Freedman E."/>
            <person name="Gearin G."/>
            <person name="Gellesch M."/>
            <person name="Goldberg J."/>
            <person name="Griggs A."/>
            <person name="Gujja S."/>
            <person name="Heiman D."/>
            <person name="Howarth C."/>
            <person name="Larson L."/>
            <person name="Lui A."/>
            <person name="MacDonald P.J.P."/>
            <person name="Montmayeur A."/>
            <person name="Murphy C."/>
            <person name="Neiman D."/>
            <person name="Pearson M."/>
            <person name="Priest M."/>
            <person name="Roberts A."/>
            <person name="Saif S."/>
            <person name="Shea T."/>
            <person name="Shenoy N."/>
            <person name="Sisk P."/>
            <person name="Stolte C."/>
            <person name="Sykes S."/>
            <person name="Wortman J."/>
            <person name="Nusbaum C."/>
            <person name="Birren B."/>
        </authorList>
    </citation>
    <scope>NUCLEOTIDE SEQUENCE [LARGE SCALE GENOMIC DNA]</scope>
    <source>
        <strain evidence="2 3">WAL-18680</strain>
    </source>
</reference>
<dbReference type="Proteomes" id="UP000005384">
    <property type="component" value="Unassembled WGS sequence"/>
</dbReference>
<dbReference type="HOGENOM" id="CLU_179138_0_0_9"/>
<proteinExistence type="predicted"/>
<keyword evidence="1" id="KW-0472">Membrane</keyword>
<dbReference type="Pfam" id="PF20342">
    <property type="entry name" value="DUF6637"/>
    <property type="match status" value="1"/>
</dbReference>
<evidence type="ECO:0000313" key="2">
    <source>
        <dbReference type="EMBL" id="EHI59035.1"/>
    </source>
</evidence>
<evidence type="ECO:0000313" key="3">
    <source>
        <dbReference type="Proteomes" id="UP000005384"/>
    </source>
</evidence>
<feature type="transmembrane region" description="Helical" evidence="1">
    <location>
        <begin position="43"/>
        <end position="65"/>
    </location>
</feature>
<name>G5IHI8_9FIRM</name>
<evidence type="ECO:0000256" key="1">
    <source>
        <dbReference type="SAM" id="Phobius"/>
    </source>
</evidence>
<dbReference type="EMBL" id="ADLN01000078">
    <property type="protein sequence ID" value="EHI59035.1"/>
    <property type="molecule type" value="Genomic_DNA"/>
</dbReference>
<organism evidence="2 3">
    <name type="scientific">Hungatella hathewayi WAL-18680</name>
    <dbReference type="NCBI Taxonomy" id="742737"/>
    <lineage>
        <taxon>Bacteria</taxon>
        <taxon>Bacillati</taxon>
        <taxon>Bacillota</taxon>
        <taxon>Clostridia</taxon>
        <taxon>Lachnospirales</taxon>
        <taxon>Lachnospiraceae</taxon>
        <taxon>Hungatella</taxon>
    </lineage>
</organism>
<gene>
    <name evidence="2" type="ORF">HMPREF9473_02966</name>
</gene>
<keyword evidence="1" id="KW-0812">Transmembrane</keyword>
<keyword evidence="3" id="KW-1185">Reference proteome</keyword>
<accession>G5IHI8</accession>
<feature type="transmembrane region" description="Helical" evidence="1">
    <location>
        <begin position="77"/>
        <end position="100"/>
    </location>
</feature>
<feature type="transmembrane region" description="Helical" evidence="1">
    <location>
        <begin position="12"/>
        <end position="37"/>
    </location>
</feature>
<keyword evidence="1" id="KW-1133">Transmembrane helix</keyword>
<sequence length="101" mass="11312">MYGQEKRKSPRNLTLMIDWLHIIIGILIVVMAVVAFLNPEGYMMLFPLIFLLAAVLNLVNGLYRYRQSGREKRKKAAAIGQIVIAAVLTGIAVVSAISIWR</sequence>
<protein>
    <submittedName>
        <fullName evidence="2">Uncharacterized protein</fullName>
    </submittedName>
</protein>
<dbReference type="RefSeq" id="WP_006780942.1">
    <property type="nucleotide sequence ID" value="NZ_CP040506.1"/>
</dbReference>